<keyword evidence="4" id="KW-1185">Reference proteome</keyword>
<keyword evidence="2" id="KW-0282">Flagellum</keyword>
<evidence type="ECO:0000313" key="3">
    <source>
        <dbReference type="Proteomes" id="UP000193495"/>
    </source>
</evidence>
<protein>
    <submittedName>
        <fullName evidence="1">Flagellar biosynthesis regulator FlaF</fullName>
    </submittedName>
    <submittedName>
        <fullName evidence="2">Flagellar biosynthesis regulatory protein FlaF</fullName>
    </submittedName>
</protein>
<evidence type="ECO:0000313" key="2">
    <source>
        <dbReference type="EMBL" id="SLN67339.1"/>
    </source>
</evidence>
<dbReference type="EMBL" id="FWFY01000013">
    <property type="protein sequence ID" value="SLN67339.1"/>
    <property type="molecule type" value="Genomic_DNA"/>
</dbReference>
<dbReference type="InterPro" id="IPR010845">
    <property type="entry name" value="FlaF"/>
</dbReference>
<reference evidence="1 4" key="2">
    <citation type="submission" date="2018-03" db="EMBL/GenBank/DDBJ databases">
        <title>Genomic Encyclopedia of Archaeal and Bacterial Type Strains, Phase II (KMG-II): from individual species to whole genera.</title>
        <authorList>
            <person name="Goeker M."/>
        </authorList>
    </citation>
    <scope>NUCLEOTIDE SEQUENCE [LARGE SCALE GENOMIC DNA]</scope>
    <source>
        <strain evidence="1 4">DSM 29956</strain>
    </source>
</reference>
<dbReference type="GO" id="GO:0044781">
    <property type="term" value="P:bacterial-type flagellum organization"/>
    <property type="evidence" value="ECO:0007669"/>
    <property type="project" value="InterPro"/>
</dbReference>
<dbReference type="EMBL" id="PYGB01000015">
    <property type="protein sequence ID" value="PSK81570.1"/>
    <property type="molecule type" value="Genomic_DNA"/>
</dbReference>
<proteinExistence type="predicted"/>
<organism evidence="2 3">
    <name type="scientific">Limimaricola soesokkakensis</name>
    <dbReference type="NCBI Taxonomy" id="1343159"/>
    <lineage>
        <taxon>Bacteria</taxon>
        <taxon>Pseudomonadati</taxon>
        <taxon>Pseudomonadota</taxon>
        <taxon>Alphaproteobacteria</taxon>
        <taxon>Rhodobacterales</taxon>
        <taxon>Paracoccaceae</taxon>
        <taxon>Limimaricola</taxon>
    </lineage>
</organism>
<accession>A0A1X7A178</accession>
<evidence type="ECO:0000313" key="1">
    <source>
        <dbReference type="EMBL" id="PSK81570.1"/>
    </source>
</evidence>
<sequence>MIPTIQRPQSYGVQAYGAVKDITINARELQQLVFSRAIRALARIRQNGKGDLQDFHAVLADNRRLWTHVATQAATNPGLSFEKTKELLSLADFVFKHSFFVKTRGADITPLIKLNTEMRDGVRGQVFAPPSHNSRVIGEA</sequence>
<reference evidence="2 3" key="1">
    <citation type="submission" date="2017-03" db="EMBL/GenBank/DDBJ databases">
        <authorList>
            <person name="Afonso C.L."/>
            <person name="Miller P.J."/>
            <person name="Scott M.A."/>
            <person name="Spackman E."/>
            <person name="Goraichik I."/>
            <person name="Dimitrov K.M."/>
            <person name="Suarez D.L."/>
            <person name="Swayne D.E."/>
        </authorList>
    </citation>
    <scope>NUCLEOTIDE SEQUENCE [LARGE SCALE GENOMIC DNA]</scope>
    <source>
        <strain evidence="2 3">CECT 8367</strain>
    </source>
</reference>
<gene>
    <name evidence="1" type="ORF">CLV79_11538</name>
    <name evidence="2" type="ORF">LOS8367_03361</name>
</gene>
<dbReference type="Pfam" id="PF07309">
    <property type="entry name" value="FlaF"/>
    <property type="match status" value="1"/>
</dbReference>
<keyword evidence="2" id="KW-0966">Cell projection</keyword>
<dbReference type="OrthoDB" id="9808944at2"/>
<dbReference type="AlphaFoldDB" id="A0A1X7A178"/>
<keyword evidence="2" id="KW-0969">Cilium</keyword>
<dbReference type="RefSeq" id="WP_085897669.1">
    <property type="nucleotide sequence ID" value="NZ_FWFY01000013.1"/>
</dbReference>
<dbReference type="Proteomes" id="UP000240624">
    <property type="component" value="Unassembled WGS sequence"/>
</dbReference>
<name>A0A1X7A178_9RHOB</name>
<dbReference type="Proteomes" id="UP000193495">
    <property type="component" value="Unassembled WGS sequence"/>
</dbReference>
<evidence type="ECO:0000313" key="4">
    <source>
        <dbReference type="Proteomes" id="UP000240624"/>
    </source>
</evidence>